<evidence type="ECO:0000313" key="4">
    <source>
        <dbReference type="Proteomes" id="UP001352852"/>
    </source>
</evidence>
<dbReference type="EMBL" id="JAHUTJ010018175">
    <property type="protein sequence ID" value="MED6271367.1"/>
    <property type="molecule type" value="Genomic_DNA"/>
</dbReference>
<protein>
    <recommendedName>
        <fullName evidence="5">Rho guanine nucleotide exchange factor 10-like protein</fullName>
    </recommendedName>
</protein>
<dbReference type="Proteomes" id="UP001352852">
    <property type="component" value="Unassembled WGS sequence"/>
</dbReference>
<gene>
    <name evidence="3" type="ORF">CHARACLAT_019552</name>
</gene>
<evidence type="ECO:0000313" key="3">
    <source>
        <dbReference type="EMBL" id="MED6271367.1"/>
    </source>
</evidence>
<dbReference type="SUPFAM" id="SSF50978">
    <property type="entry name" value="WD40 repeat-like"/>
    <property type="match status" value="1"/>
</dbReference>
<reference evidence="3 4" key="1">
    <citation type="submission" date="2021-06" db="EMBL/GenBank/DDBJ databases">
        <authorList>
            <person name="Palmer J.M."/>
        </authorList>
    </citation>
    <scope>NUCLEOTIDE SEQUENCE [LARGE SCALE GENOMIC DNA]</scope>
    <source>
        <strain evidence="3 4">CL_MEX2019</strain>
        <tissue evidence="3">Muscle</tissue>
    </source>
</reference>
<sequence>MLQMLVTVSLSRTPDDLWDPESPRCVSLGAEPVRTLLVLDESVWASCGNSVTVMKMSTLTTQKFEVHPDPMVSVTHVACAGGGVWMAFSEGSSIRLFHTETLELLQEINISTRSMLQSTGIQTPHIATLYACSHGFTSGLEQM</sequence>
<organism evidence="3 4">
    <name type="scientific">Characodon lateralis</name>
    <dbReference type="NCBI Taxonomy" id="208331"/>
    <lineage>
        <taxon>Eukaryota</taxon>
        <taxon>Metazoa</taxon>
        <taxon>Chordata</taxon>
        <taxon>Craniata</taxon>
        <taxon>Vertebrata</taxon>
        <taxon>Euteleostomi</taxon>
        <taxon>Actinopterygii</taxon>
        <taxon>Neopterygii</taxon>
        <taxon>Teleostei</taxon>
        <taxon>Neoteleostei</taxon>
        <taxon>Acanthomorphata</taxon>
        <taxon>Ovalentaria</taxon>
        <taxon>Atherinomorphae</taxon>
        <taxon>Cyprinodontiformes</taxon>
        <taxon>Goodeidae</taxon>
        <taxon>Characodon</taxon>
    </lineage>
</organism>
<dbReference type="PANTHER" id="PTHR12877:SF16">
    <property type="entry name" value="RHO GUANINE NUCLEOTIDE EXCHANGE FACTOR 10-LIKE PROTEIN"/>
    <property type="match status" value="1"/>
</dbReference>
<dbReference type="InterPro" id="IPR036322">
    <property type="entry name" value="WD40_repeat_dom_sf"/>
</dbReference>
<keyword evidence="2" id="KW-0344">Guanine-nucleotide releasing factor</keyword>
<dbReference type="PANTHER" id="PTHR12877">
    <property type="entry name" value="RHO GUANINE NUCLEOTIDE EXCHANGE FACTOR"/>
    <property type="match status" value="1"/>
</dbReference>
<evidence type="ECO:0008006" key="5">
    <source>
        <dbReference type="Google" id="ProtNLM"/>
    </source>
</evidence>
<keyword evidence="4" id="KW-1185">Reference proteome</keyword>
<proteinExistence type="predicted"/>
<evidence type="ECO:0000256" key="1">
    <source>
        <dbReference type="ARBA" id="ARBA00022553"/>
    </source>
</evidence>
<name>A0ABU7D8B1_9TELE</name>
<evidence type="ECO:0000256" key="2">
    <source>
        <dbReference type="ARBA" id="ARBA00022658"/>
    </source>
</evidence>
<comment type="caution">
    <text evidence="3">The sequence shown here is derived from an EMBL/GenBank/DDBJ whole genome shotgun (WGS) entry which is preliminary data.</text>
</comment>
<accession>A0ABU7D8B1</accession>
<dbReference type="InterPro" id="IPR039919">
    <property type="entry name" value="ARHGEF10/ARHGEF17"/>
</dbReference>
<keyword evidence="1" id="KW-0597">Phosphoprotein</keyword>
<dbReference type="Pfam" id="PF19056">
    <property type="entry name" value="WD40_2"/>
    <property type="match status" value="1"/>
</dbReference>